<gene>
    <name evidence="2" type="ORF">UR34_C0001G0043</name>
</gene>
<dbReference type="EMBL" id="LBOV01000001">
    <property type="protein sequence ID" value="KKP44697.1"/>
    <property type="molecule type" value="Genomic_DNA"/>
</dbReference>
<keyword evidence="1" id="KW-0812">Transmembrane</keyword>
<comment type="caution">
    <text evidence="2">The sequence shown here is derived from an EMBL/GenBank/DDBJ whole genome shotgun (WGS) entry which is preliminary data.</text>
</comment>
<feature type="transmembrane region" description="Helical" evidence="1">
    <location>
        <begin position="266"/>
        <end position="284"/>
    </location>
</feature>
<protein>
    <recommendedName>
        <fullName evidence="4">DUF3324 domain-containing protein</fullName>
    </recommendedName>
</protein>
<organism evidence="2 3">
    <name type="scientific">candidate division WS6 bacterium GW2011_GWC1_33_20</name>
    <dbReference type="NCBI Taxonomy" id="1619089"/>
    <lineage>
        <taxon>Bacteria</taxon>
        <taxon>Candidatus Dojkabacteria</taxon>
    </lineage>
</organism>
<evidence type="ECO:0008006" key="4">
    <source>
        <dbReference type="Google" id="ProtNLM"/>
    </source>
</evidence>
<dbReference type="AlphaFoldDB" id="A0A0G0CMU1"/>
<evidence type="ECO:0000313" key="2">
    <source>
        <dbReference type="EMBL" id="KKP44697.1"/>
    </source>
</evidence>
<keyword evidence="1" id="KW-0472">Membrane</keyword>
<keyword evidence="1" id="KW-1133">Transmembrane helix</keyword>
<evidence type="ECO:0000256" key="1">
    <source>
        <dbReference type="SAM" id="Phobius"/>
    </source>
</evidence>
<name>A0A0G0CMU1_9BACT</name>
<evidence type="ECO:0000313" key="3">
    <source>
        <dbReference type="Proteomes" id="UP000034302"/>
    </source>
</evidence>
<sequence length="295" mass="33565">MKLLKILVTLIIIYTVFGIPLIYASSSIDPAINRVALPQGQRAYGSVIYKNGEDRDVEVKIAPYYYNPKTDDISEDARKIFIKADTDTITVKANSTFNIKYEIYPIANLAEGTYFNILALTPILNTKDVNINQSISQLVILDIVDENDQIKGIATTNFEVNLSVERKGIPFVTPLVLKYTITNKSNFVLTPNGRIDVFNDRNSYPPTYIYINPEREELYPNEVFEKEVKSNTWHFSDLFIKRVATAHIYNGLDNNPKDPEIEINSYILEIIVGITSVIVLTLLIKSLKKDFKKKN</sequence>
<dbReference type="Proteomes" id="UP000034302">
    <property type="component" value="Unassembled WGS sequence"/>
</dbReference>
<accession>A0A0G0CMU1</accession>
<reference evidence="2 3" key="1">
    <citation type="journal article" date="2015" name="Nature">
        <title>rRNA introns, odd ribosomes, and small enigmatic genomes across a large radiation of phyla.</title>
        <authorList>
            <person name="Brown C.T."/>
            <person name="Hug L.A."/>
            <person name="Thomas B.C."/>
            <person name="Sharon I."/>
            <person name="Castelle C.J."/>
            <person name="Singh A."/>
            <person name="Wilkins M.J."/>
            <person name="Williams K.H."/>
            <person name="Banfield J.F."/>
        </authorList>
    </citation>
    <scope>NUCLEOTIDE SEQUENCE [LARGE SCALE GENOMIC DNA]</scope>
</reference>
<proteinExistence type="predicted"/>